<dbReference type="EMBL" id="MOOB01000003">
    <property type="protein sequence ID" value="OQE94885.1"/>
    <property type="molecule type" value="Genomic_DNA"/>
</dbReference>
<gene>
    <name evidence="2" type="ORF">PENNAL_c0003G05091</name>
</gene>
<keyword evidence="1" id="KW-1133">Transmembrane helix</keyword>
<comment type="caution">
    <text evidence="2">The sequence shown here is derived from an EMBL/GenBank/DDBJ whole genome shotgun (WGS) entry which is preliminary data.</text>
</comment>
<feature type="transmembrane region" description="Helical" evidence="1">
    <location>
        <begin position="399"/>
        <end position="420"/>
    </location>
</feature>
<sequence length="437" mass="49413">MLMINSMEPLVHLTAISDAAAPAVEFKTYETSIAIIERTGWRLQQPIPWTKQSEEGAIGFLNKPSLRDKRKLLQNNRFRILLVEAPQRTTPDYQLTLNSLTTAAKATGYITERFDFFLKNDTAGSAILEDPATGITFIAQTPQDDGYPFFALSLNHRPQESHSRGIDWECLLLVRPSSLWDSSAEPLLCRDPFPHDSPAPIPADLMVLPVVLLSWQVEHIMTEVNVIKRALMAQCKALVIREAVAVEELRRARDELFRLWQNNLSLRRRWDFAQELAGNLLVAFEVLERRYLLGSSSGTQGGYSPTLVARVLNQKAILKSVVHDIDTTASRIESQQKLVDDQSKAVIEHRDRVSLKIIAILTLVFLPATFLATIFSMTFFNWDVGLEDGGSSVSVSHWIWLYFALSVALTLVVVLVWKTVSKYEERKRKIIWAGKIV</sequence>
<dbReference type="Gene3D" id="1.20.58.340">
    <property type="entry name" value="Magnesium transport protein CorA, transmembrane region"/>
    <property type="match status" value="1"/>
</dbReference>
<name>A0A1V6Z5B6_PENNA</name>
<proteinExistence type="predicted"/>
<keyword evidence="3" id="KW-1185">Reference proteome</keyword>
<evidence type="ECO:0000313" key="2">
    <source>
        <dbReference type="EMBL" id="OQE94885.1"/>
    </source>
</evidence>
<keyword evidence="1" id="KW-0472">Membrane</keyword>
<evidence type="ECO:0000313" key="3">
    <source>
        <dbReference type="Proteomes" id="UP000191691"/>
    </source>
</evidence>
<organism evidence="2 3">
    <name type="scientific">Penicillium nalgiovense</name>
    <dbReference type="NCBI Taxonomy" id="60175"/>
    <lineage>
        <taxon>Eukaryota</taxon>
        <taxon>Fungi</taxon>
        <taxon>Dikarya</taxon>
        <taxon>Ascomycota</taxon>
        <taxon>Pezizomycotina</taxon>
        <taxon>Eurotiomycetes</taxon>
        <taxon>Eurotiomycetidae</taxon>
        <taxon>Eurotiales</taxon>
        <taxon>Aspergillaceae</taxon>
        <taxon>Penicillium</taxon>
    </lineage>
</organism>
<dbReference type="OMA" id="SIMIAKN"/>
<dbReference type="InterPro" id="IPR002523">
    <property type="entry name" value="MgTranspt_CorA/ZnTranspt_ZntB"/>
</dbReference>
<dbReference type="STRING" id="60175.A0A1V6Z5B6"/>
<protein>
    <submittedName>
        <fullName evidence="2">Uncharacterized protein</fullName>
    </submittedName>
</protein>
<reference evidence="3" key="1">
    <citation type="journal article" date="2017" name="Nat. Microbiol.">
        <title>Global analysis of biosynthetic gene clusters reveals vast potential of secondary metabolite production in Penicillium species.</title>
        <authorList>
            <person name="Nielsen J.C."/>
            <person name="Grijseels S."/>
            <person name="Prigent S."/>
            <person name="Ji B."/>
            <person name="Dainat J."/>
            <person name="Nielsen K.F."/>
            <person name="Frisvad J.C."/>
            <person name="Workman M."/>
            <person name="Nielsen J."/>
        </authorList>
    </citation>
    <scope>NUCLEOTIDE SEQUENCE [LARGE SCALE GENOMIC DNA]</scope>
    <source>
        <strain evidence="3">IBT 13039</strain>
    </source>
</reference>
<dbReference type="AlphaFoldDB" id="A0A1V6Z5B6"/>
<dbReference type="Pfam" id="PF01544">
    <property type="entry name" value="CorA"/>
    <property type="match status" value="1"/>
</dbReference>
<evidence type="ECO:0000256" key="1">
    <source>
        <dbReference type="SAM" id="Phobius"/>
    </source>
</evidence>
<accession>A0A1V6Z5B6</accession>
<keyword evidence="1" id="KW-0812">Transmembrane</keyword>
<feature type="transmembrane region" description="Helical" evidence="1">
    <location>
        <begin position="357"/>
        <end position="379"/>
    </location>
</feature>
<dbReference type="Proteomes" id="UP000191691">
    <property type="component" value="Unassembled WGS sequence"/>
</dbReference>